<evidence type="ECO:0000256" key="1">
    <source>
        <dbReference type="SAM" id="Phobius"/>
    </source>
</evidence>
<keyword evidence="3" id="KW-1185">Reference proteome</keyword>
<dbReference type="RefSeq" id="WP_104832125.1">
    <property type="nucleotide sequence ID" value="NZ_PJCH01000017.1"/>
</dbReference>
<dbReference type="Proteomes" id="UP000239504">
    <property type="component" value="Unassembled WGS sequence"/>
</dbReference>
<comment type="caution">
    <text evidence="2">The sequence shown here is derived from an EMBL/GenBank/DDBJ whole genome shotgun (WGS) entry which is preliminary data.</text>
</comment>
<feature type="transmembrane region" description="Helical" evidence="1">
    <location>
        <begin position="42"/>
        <end position="63"/>
    </location>
</feature>
<feature type="transmembrane region" description="Helical" evidence="1">
    <location>
        <begin position="98"/>
        <end position="121"/>
    </location>
</feature>
<evidence type="ECO:0000313" key="2">
    <source>
        <dbReference type="EMBL" id="PQA85485.1"/>
    </source>
</evidence>
<feature type="transmembrane region" description="Helical" evidence="1">
    <location>
        <begin position="12"/>
        <end position="30"/>
    </location>
</feature>
<keyword evidence="1" id="KW-0812">Transmembrane</keyword>
<keyword evidence="1" id="KW-0472">Membrane</keyword>
<gene>
    <name evidence="2" type="ORF">CW354_21310</name>
</gene>
<accession>A0A2S7JZ01</accession>
<sequence>MSEFLSSDIGAVSLIAVPAALAALVALGVTAKGLRGSGGAAFMALLLALVIVLALGAGAVLGVKEYALSEMIPKCEAEQQAAHQRGEALLLDCESEGLIVAFPVFSAVIALGLVFIGAAFIRLTRRS</sequence>
<reference evidence="2 3" key="1">
    <citation type="submission" date="2017-12" db="EMBL/GenBank/DDBJ databases">
        <authorList>
            <person name="Hurst M.R.H."/>
        </authorList>
    </citation>
    <scope>NUCLEOTIDE SEQUENCE [LARGE SCALE GENOMIC DNA]</scope>
    <source>
        <strain evidence="2 3">SY-3-19</strain>
    </source>
</reference>
<protein>
    <submittedName>
        <fullName evidence="2">Uncharacterized protein</fullName>
    </submittedName>
</protein>
<evidence type="ECO:0000313" key="3">
    <source>
        <dbReference type="Proteomes" id="UP000239504"/>
    </source>
</evidence>
<dbReference type="EMBL" id="PJCH01000017">
    <property type="protein sequence ID" value="PQA85485.1"/>
    <property type="molecule type" value="Genomic_DNA"/>
</dbReference>
<organism evidence="2 3">
    <name type="scientific">Hyphococcus luteus</name>
    <dbReference type="NCBI Taxonomy" id="2058213"/>
    <lineage>
        <taxon>Bacteria</taxon>
        <taxon>Pseudomonadati</taxon>
        <taxon>Pseudomonadota</taxon>
        <taxon>Alphaproteobacteria</taxon>
        <taxon>Parvularculales</taxon>
        <taxon>Parvularculaceae</taxon>
        <taxon>Hyphococcus</taxon>
    </lineage>
</organism>
<keyword evidence="1" id="KW-1133">Transmembrane helix</keyword>
<proteinExistence type="predicted"/>
<name>A0A2S7JZ01_9PROT</name>
<dbReference type="AlphaFoldDB" id="A0A2S7JZ01"/>